<sequence>MVGIIAGVVQVFFAWRIKILTKNWIIFSVIVAGALMTCVGGLVFAASFATFPSVLSLATEPSARTMAAIWLVPAAVDDVLITATLSFYLVSTQP</sequence>
<evidence type="ECO:0000256" key="1">
    <source>
        <dbReference type="SAM" id="Phobius"/>
    </source>
</evidence>
<feature type="transmembrane region" description="Helical" evidence="1">
    <location>
        <begin position="68"/>
        <end position="90"/>
    </location>
</feature>
<dbReference type="EMBL" id="SGPJ01000203">
    <property type="protein sequence ID" value="THG96891.1"/>
    <property type="molecule type" value="Genomic_DNA"/>
</dbReference>
<comment type="caution">
    <text evidence="2">The sequence shown here is derived from an EMBL/GenBank/DDBJ whole genome shotgun (WGS) entry which is preliminary data.</text>
</comment>
<keyword evidence="1" id="KW-0472">Membrane</keyword>
<evidence type="ECO:0000313" key="3">
    <source>
        <dbReference type="Proteomes" id="UP000309038"/>
    </source>
</evidence>
<name>A0A4S4KFE8_9APHY</name>
<feature type="transmembrane region" description="Helical" evidence="1">
    <location>
        <begin position="24"/>
        <end position="48"/>
    </location>
</feature>
<keyword evidence="3" id="KW-1185">Reference proteome</keyword>
<organism evidence="2 3">
    <name type="scientific">Hermanssonia centrifuga</name>
    <dbReference type="NCBI Taxonomy" id="98765"/>
    <lineage>
        <taxon>Eukaryota</taxon>
        <taxon>Fungi</taxon>
        <taxon>Dikarya</taxon>
        <taxon>Basidiomycota</taxon>
        <taxon>Agaricomycotina</taxon>
        <taxon>Agaricomycetes</taxon>
        <taxon>Polyporales</taxon>
        <taxon>Meruliaceae</taxon>
        <taxon>Hermanssonia</taxon>
    </lineage>
</organism>
<keyword evidence="1" id="KW-0812">Transmembrane</keyword>
<accession>A0A4S4KFE8</accession>
<reference evidence="2 3" key="1">
    <citation type="submission" date="2019-02" db="EMBL/GenBank/DDBJ databases">
        <title>Genome sequencing of the rare red list fungi Phlebia centrifuga.</title>
        <authorList>
            <person name="Buettner E."/>
            <person name="Kellner H."/>
        </authorList>
    </citation>
    <scope>NUCLEOTIDE SEQUENCE [LARGE SCALE GENOMIC DNA]</scope>
    <source>
        <strain evidence="2 3">DSM 108282</strain>
    </source>
</reference>
<dbReference type="AlphaFoldDB" id="A0A4S4KFE8"/>
<keyword evidence="1" id="KW-1133">Transmembrane helix</keyword>
<evidence type="ECO:0000313" key="2">
    <source>
        <dbReference type="EMBL" id="THG96891.1"/>
    </source>
</evidence>
<proteinExistence type="predicted"/>
<protein>
    <submittedName>
        <fullName evidence="2">Uncharacterized protein</fullName>
    </submittedName>
</protein>
<dbReference type="Proteomes" id="UP000309038">
    <property type="component" value="Unassembled WGS sequence"/>
</dbReference>
<gene>
    <name evidence="2" type="ORF">EW026_g5025</name>
</gene>